<organism evidence="1 2">
    <name type="scientific">Rubripirellula obstinata</name>
    <dbReference type="NCBI Taxonomy" id="406547"/>
    <lineage>
        <taxon>Bacteria</taxon>
        <taxon>Pseudomonadati</taxon>
        <taxon>Planctomycetota</taxon>
        <taxon>Planctomycetia</taxon>
        <taxon>Pirellulales</taxon>
        <taxon>Pirellulaceae</taxon>
        <taxon>Rubripirellula</taxon>
    </lineage>
</organism>
<dbReference type="Proteomes" id="UP000322699">
    <property type="component" value="Unassembled WGS sequence"/>
</dbReference>
<proteinExistence type="predicted"/>
<dbReference type="EMBL" id="VRLW01000001">
    <property type="protein sequence ID" value="KAA1260955.1"/>
    <property type="molecule type" value="Genomic_DNA"/>
</dbReference>
<reference evidence="1 2" key="1">
    <citation type="submission" date="2019-08" db="EMBL/GenBank/DDBJ databases">
        <title>Deep-cultivation of Planctomycetes and their phenomic and genomic characterization uncovers novel biology.</title>
        <authorList>
            <person name="Wiegand S."/>
            <person name="Jogler M."/>
            <person name="Boedeker C."/>
            <person name="Pinto D."/>
            <person name="Vollmers J."/>
            <person name="Rivas-Marin E."/>
            <person name="Kohn T."/>
            <person name="Peeters S.H."/>
            <person name="Heuer A."/>
            <person name="Rast P."/>
            <person name="Oberbeckmann S."/>
            <person name="Bunk B."/>
            <person name="Jeske O."/>
            <person name="Meyerdierks A."/>
            <person name="Storesund J.E."/>
            <person name="Kallscheuer N."/>
            <person name="Luecker S."/>
            <person name="Lage O.M."/>
            <person name="Pohl T."/>
            <person name="Merkel B.J."/>
            <person name="Hornburger P."/>
            <person name="Mueller R.-W."/>
            <person name="Bruemmer F."/>
            <person name="Labrenz M."/>
            <person name="Spormann A.M."/>
            <person name="Op Den Camp H."/>
            <person name="Overmann J."/>
            <person name="Amann R."/>
            <person name="Jetten M.S.M."/>
            <person name="Mascher T."/>
            <person name="Medema M.H."/>
            <person name="Devos D.P."/>
            <person name="Kaster A.-K."/>
            <person name="Ovreas L."/>
            <person name="Rohde M."/>
            <person name="Galperin M.Y."/>
            <person name="Jogler C."/>
        </authorList>
    </citation>
    <scope>NUCLEOTIDE SEQUENCE [LARGE SCALE GENOMIC DNA]</scope>
    <source>
        <strain evidence="1 2">LF1</strain>
    </source>
</reference>
<protein>
    <submittedName>
        <fullName evidence="1">Uncharacterized protein</fullName>
    </submittedName>
</protein>
<dbReference type="AlphaFoldDB" id="A0A5B1CM30"/>
<name>A0A5B1CM30_9BACT</name>
<sequence>MALLRVVEVHEMESSILLRVPMKMTIFEKVKPMFERHIHVTRKTNGVQSGLMSRDPIVPIKH</sequence>
<comment type="caution">
    <text evidence="1">The sequence shown here is derived from an EMBL/GenBank/DDBJ whole genome shotgun (WGS) entry which is preliminary data.</text>
</comment>
<keyword evidence="2" id="KW-1185">Reference proteome</keyword>
<accession>A0A5B1CM30</accession>
<gene>
    <name evidence="1" type="ORF">LF1_34970</name>
</gene>
<evidence type="ECO:0000313" key="2">
    <source>
        <dbReference type="Proteomes" id="UP000322699"/>
    </source>
</evidence>
<evidence type="ECO:0000313" key="1">
    <source>
        <dbReference type="EMBL" id="KAA1260955.1"/>
    </source>
</evidence>